<dbReference type="PANTHER" id="PTHR36933:SF1">
    <property type="entry name" value="SLL0788 PROTEIN"/>
    <property type="match status" value="1"/>
</dbReference>
<evidence type="ECO:0000313" key="3">
    <source>
        <dbReference type="Proteomes" id="UP000218272"/>
    </source>
</evidence>
<feature type="domain" description="DUF305" evidence="1">
    <location>
        <begin position="43"/>
        <end position="114"/>
    </location>
</feature>
<dbReference type="Pfam" id="PF03713">
    <property type="entry name" value="DUF305"/>
    <property type="match status" value="1"/>
</dbReference>
<name>A0A1E1F4Y6_9SPHN</name>
<keyword evidence="3" id="KW-1185">Reference proteome</keyword>
<dbReference type="InterPro" id="IPR005183">
    <property type="entry name" value="DUF305_CopM-like"/>
</dbReference>
<dbReference type="RefSeq" id="WP_197705108.1">
    <property type="nucleotide sequence ID" value="NZ_AP017655.1"/>
</dbReference>
<dbReference type="InterPro" id="IPR012347">
    <property type="entry name" value="Ferritin-like"/>
</dbReference>
<dbReference type="PROSITE" id="PS51257">
    <property type="entry name" value="PROKAR_LIPOPROTEIN"/>
    <property type="match status" value="1"/>
</dbReference>
<dbReference type="EMBL" id="AP017655">
    <property type="protein sequence ID" value="BAV65585.1"/>
    <property type="molecule type" value="Genomic_DNA"/>
</dbReference>
<dbReference type="AlphaFoldDB" id="A0A1E1F4Y6"/>
<reference evidence="2 3" key="1">
    <citation type="submission" date="2016-10" db="EMBL/GenBank/DDBJ databases">
        <title>Complete Genome Sequence of the Nonylphenol-Degrading Bacterium Sphingobium cloacae JCM 10874T.</title>
        <authorList>
            <person name="Ootsuka M."/>
            <person name="Nishizawa T."/>
            <person name="Ohta H."/>
        </authorList>
    </citation>
    <scope>NUCLEOTIDE SEQUENCE [LARGE SCALE GENOMIC DNA]</scope>
    <source>
        <strain evidence="2 3">JCM 10874</strain>
    </source>
</reference>
<sequence>MGKTSLRVSLAGLLLIGGAACGGMSGAQVHASSDASAFLVENDAAMKKMMADMHVPPSGMVDRDFLVMMIPHHQGAIDMCAALLRYGSNAKLKILCNEIATKQEEEIHLMRRLLADMPAAPAPADENPPHHHH</sequence>
<dbReference type="PANTHER" id="PTHR36933">
    <property type="entry name" value="SLL0788 PROTEIN"/>
    <property type="match status" value="1"/>
</dbReference>
<dbReference type="KEGG" id="sclo:SCLO_1025450"/>
<evidence type="ECO:0000313" key="2">
    <source>
        <dbReference type="EMBL" id="BAV65585.1"/>
    </source>
</evidence>
<protein>
    <recommendedName>
        <fullName evidence="1">DUF305 domain-containing protein</fullName>
    </recommendedName>
</protein>
<evidence type="ECO:0000259" key="1">
    <source>
        <dbReference type="Pfam" id="PF03713"/>
    </source>
</evidence>
<organism evidence="2 3">
    <name type="scientific">Sphingobium cloacae</name>
    <dbReference type="NCBI Taxonomy" id="120107"/>
    <lineage>
        <taxon>Bacteria</taxon>
        <taxon>Pseudomonadati</taxon>
        <taxon>Pseudomonadota</taxon>
        <taxon>Alphaproteobacteria</taxon>
        <taxon>Sphingomonadales</taxon>
        <taxon>Sphingomonadaceae</taxon>
        <taxon>Sphingobium</taxon>
    </lineage>
</organism>
<gene>
    <name evidence="2" type="ORF">SCLO_1025450</name>
</gene>
<proteinExistence type="predicted"/>
<accession>A0A1E1F4Y6</accession>
<dbReference type="Proteomes" id="UP000218272">
    <property type="component" value="Chromosome SCLO_1"/>
</dbReference>
<dbReference type="Gene3D" id="1.20.1260.10">
    <property type="match status" value="1"/>
</dbReference>